<dbReference type="OrthoDB" id="1932977at2759"/>
<sequence>MGNCIDVLSQEPAEKSTVLVYNGEEKEFKASTQVKKIVSGGYRRYKIVHHALPFSPLPSNTKLEAGELYYLVPPFVKPKSASQETHRKQKVKIVLTRQQLQFLLRNAKEFKSKGFTVGFSTSFREENRKWQPSLATIQEVE</sequence>
<name>A0A067KKV0_JATCU</name>
<dbReference type="Pfam" id="PF14009">
    <property type="entry name" value="PADRE"/>
    <property type="match status" value="1"/>
</dbReference>
<accession>A0A067KKV0</accession>
<dbReference type="AlphaFoldDB" id="A0A067KKV0"/>
<proteinExistence type="predicted"/>
<dbReference type="EMBL" id="KK914569">
    <property type="protein sequence ID" value="KDP32905.1"/>
    <property type="molecule type" value="Genomic_DNA"/>
</dbReference>
<gene>
    <name evidence="1" type="ORF">JCGZ_13686</name>
</gene>
<evidence type="ECO:0000313" key="2">
    <source>
        <dbReference type="Proteomes" id="UP000027138"/>
    </source>
</evidence>
<dbReference type="PANTHER" id="PTHR33148:SF50">
    <property type="entry name" value="DUF4228 DOMAIN-CONTAINING PROTEIN"/>
    <property type="match status" value="1"/>
</dbReference>
<protein>
    <submittedName>
        <fullName evidence="1">Uncharacterized protein</fullName>
    </submittedName>
</protein>
<dbReference type="InterPro" id="IPR025322">
    <property type="entry name" value="PADRE_dom"/>
</dbReference>
<dbReference type="Proteomes" id="UP000027138">
    <property type="component" value="Unassembled WGS sequence"/>
</dbReference>
<evidence type="ECO:0000313" key="1">
    <source>
        <dbReference type="EMBL" id="KDP32905.1"/>
    </source>
</evidence>
<dbReference type="PANTHER" id="PTHR33148">
    <property type="entry name" value="PLASTID MOVEMENT IMPAIRED PROTEIN-RELATED"/>
    <property type="match status" value="1"/>
</dbReference>
<keyword evidence="2" id="KW-1185">Reference proteome</keyword>
<organism evidence="1 2">
    <name type="scientific">Jatropha curcas</name>
    <name type="common">Barbados nut</name>
    <dbReference type="NCBI Taxonomy" id="180498"/>
    <lineage>
        <taxon>Eukaryota</taxon>
        <taxon>Viridiplantae</taxon>
        <taxon>Streptophyta</taxon>
        <taxon>Embryophyta</taxon>
        <taxon>Tracheophyta</taxon>
        <taxon>Spermatophyta</taxon>
        <taxon>Magnoliopsida</taxon>
        <taxon>eudicotyledons</taxon>
        <taxon>Gunneridae</taxon>
        <taxon>Pentapetalae</taxon>
        <taxon>rosids</taxon>
        <taxon>fabids</taxon>
        <taxon>Malpighiales</taxon>
        <taxon>Euphorbiaceae</taxon>
        <taxon>Crotonoideae</taxon>
        <taxon>Jatropheae</taxon>
        <taxon>Jatropha</taxon>
    </lineage>
</organism>
<reference evidence="1 2" key="1">
    <citation type="journal article" date="2014" name="PLoS ONE">
        <title>Global Analysis of Gene Expression Profiles in Physic Nut (Jatropha curcas L.) Seedlings Exposed to Salt Stress.</title>
        <authorList>
            <person name="Zhang L."/>
            <person name="Zhang C."/>
            <person name="Wu P."/>
            <person name="Chen Y."/>
            <person name="Li M."/>
            <person name="Jiang H."/>
            <person name="Wu G."/>
        </authorList>
    </citation>
    <scope>NUCLEOTIDE SEQUENCE [LARGE SCALE GENOMIC DNA]</scope>
    <source>
        <strain evidence="2">cv. GZQX0401</strain>
        <tissue evidence="1">Young leaves</tissue>
    </source>
</reference>